<dbReference type="AlphaFoldDB" id="A0A1T5D8N5"/>
<sequence>MLKYLAYVSRQSHVISDKDLKNLLQKSRNNNTRIGVTGMLIYFQGIFIQYLEGEQENVDWLYSKIAKDKRHQSIIELDSGYSKERAFSDWSMAFKKLQKDEAFEILGYKDLETAQLFENKQNPEEQPALSLLNNYVKNL</sequence>
<evidence type="ECO:0000313" key="2">
    <source>
        <dbReference type="EMBL" id="SKB68035.1"/>
    </source>
</evidence>
<keyword evidence="3" id="KW-1185">Reference proteome</keyword>
<dbReference type="RefSeq" id="WP_079721356.1">
    <property type="nucleotide sequence ID" value="NZ_FUYY01000004.1"/>
</dbReference>
<dbReference type="Gene3D" id="3.30.70.100">
    <property type="match status" value="1"/>
</dbReference>
<proteinExistence type="predicted"/>
<dbReference type="SMART" id="SM01034">
    <property type="entry name" value="BLUF"/>
    <property type="match status" value="1"/>
</dbReference>
<name>A0A1T5D8N5_9FLAO</name>
<dbReference type="Proteomes" id="UP000190230">
    <property type="component" value="Unassembled WGS sequence"/>
</dbReference>
<dbReference type="InterPro" id="IPR036046">
    <property type="entry name" value="Acylphosphatase-like_dom_sf"/>
</dbReference>
<accession>A0A1T5D8N5</accession>
<dbReference type="InterPro" id="IPR007024">
    <property type="entry name" value="BLUF_domain"/>
</dbReference>
<dbReference type="GO" id="GO:0071949">
    <property type="term" value="F:FAD binding"/>
    <property type="evidence" value="ECO:0007669"/>
    <property type="project" value="InterPro"/>
</dbReference>
<evidence type="ECO:0000259" key="1">
    <source>
        <dbReference type="PROSITE" id="PS50925"/>
    </source>
</evidence>
<evidence type="ECO:0000313" key="3">
    <source>
        <dbReference type="Proteomes" id="UP000190230"/>
    </source>
</evidence>
<dbReference type="EMBL" id="FUYY01000004">
    <property type="protein sequence ID" value="SKB68035.1"/>
    <property type="molecule type" value="Genomic_DNA"/>
</dbReference>
<reference evidence="3" key="1">
    <citation type="submission" date="2017-02" db="EMBL/GenBank/DDBJ databases">
        <authorList>
            <person name="Varghese N."/>
            <person name="Submissions S."/>
        </authorList>
    </citation>
    <scope>NUCLEOTIDE SEQUENCE [LARGE SCALE GENOMIC DNA]</scope>
    <source>
        <strain evidence="3">DSM 23405</strain>
    </source>
</reference>
<dbReference type="Pfam" id="PF04940">
    <property type="entry name" value="BLUF"/>
    <property type="match status" value="1"/>
</dbReference>
<dbReference type="SUPFAM" id="SSF54975">
    <property type="entry name" value="Acylphosphatase/BLUF domain-like"/>
    <property type="match status" value="1"/>
</dbReference>
<protein>
    <submittedName>
        <fullName evidence="2">Sensors of blue-light using FAD</fullName>
    </submittedName>
</protein>
<dbReference type="STRING" id="241145.SAMN05660776_2521"/>
<organism evidence="2 3">
    <name type="scientific">Salegentibacter holothuriorum</name>
    <dbReference type="NCBI Taxonomy" id="241145"/>
    <lineage>
        <taxon>Bacteria</taxon>
        <taxon>Pseudomonadati</taxon>
        <taxon>Bacteroidota</taxon>
        <taxon>Flavobacteriia</taxon>
        <taxon>Flavobacteriales</taxon>
        <taxon>Flavobacteriaceae</taxon>
        <taxon>Salegentibacter</taxon>
    </lineage>
</organism>
<dbReference type="OrthoDB" id="1122028at2"/>
<dbReference type="GO" id="GO:0009882">
    <property type="term" value="F:blue light photoreceptor activity"/>
    <property type="evidence" value="ECO:0007669"/>
    <property type="project" value="InterPro"/>
</dbReference>
<gene>
    <name evidence="2" type="ORF">SAMN05660776_2521</name>
</gene>
<dbReference type="PROSITE" id="PS50925">
    <property type="entry name" value="BLUF"/>
    <property type="match status" value="1"/>
</dbReference>
<feature type="domain" description="BLUF" evidence="1">
    <location>
        <begin position="2"/>
        <end position="93"/>
    </location>
</feature>